<dbReference type="Gene3D" id="3.30.750.24">
    <property type="entry name" value="STAS domain"/>
    <property type="match status" value="1"/>
</dbReference>
<sequence>MTWIPRAVKLTIDPSNPAHFGRTLVRVATMREPRLHVNCEHLACLRTHGVAHLASQLLLLHQGGGKVQLYNVSPTLFRVLHLLRLDTVFEVLKPSNKRSDEANRWTATA</sequence>
<dbReference type="EMBL" id="CP060784">
    <property type="protein sequence ID" value="QNP51328.1"/>
    <property type="molecule type" value="Genomic_DNA"/>
</dbReference>
<proteinExistence type="predicted"/>
<dbReference type="InterPro" id="IPR036513">
    <property type="entry name" value="STAS_dom_sf"/>
</dbReference>
<gene>
    <name evidence="1" type="ORF">H9L05_14860</name>
</gene>
<dbReference type="RefSeq" id="WP_187731617.1">
    <property type="nucleotide sequence ID" value="NZ_BMFN01000003.1"/>
</dbReference>
<name>A0A7H0GSR2_9BACT</name>
<evidence type="ECO:0000313" key="2">
    <source>
        <dbReference type="Proteomes" id="UP000516093"/>
    </source>
</evidence>
<dbReference type="SUPFAM" id="SSF52091">
    <property type="entry name" value="SpoIIaa-like"/>
    <property type="match status" value="1"/>
</dbReference>
<evidence type="ECO:0000313" key="1">
    <source>
        <dbReference type="EMBL" id="QNP51328.1"/>
    </source>
</evidence>
<dbReference type="AlphaFoldDB" id="A0A7H0GSR2"/>
<accession>A0A7H0GSR2</accession>
<dbReference type="KEGG" id="hqi:H9L05_14860"/>
<dbReference type="Proteomes" id="UP000516093">
    <property type="component" value="Chromosome"/>
</dbReference>
<reference evidence="1 2" key="1">
    <citation type="submission" date="2020-08" db="EMBL/GenBank/DDBJ databases">
        <title>Genome sequence of Hymenobacter qilianensis JCM 19763T.</title>
        <authorList>
            <person name="Hyun D.-W."/>
            <person name="Bae J.-W."/>
        </authorList>
    </citation>
    <scope>NUCLEOTIDE SEQUENCE [LARGE SCALE GENOMIC DNA]</scope>
    <source>
        <strain evidence="1 2">JCM 19763</strain>
    </source>
</reference>
<keyword evidence="2" id="KW-1185">Reference proteome</keyword>
<organism evidence="1 2">
    <name type="scientific">Hymenobacter qilianensis</name>
    <dbReference type="NCBI Taxonomy" id="1385715"/>
    <lineage>
        <taxon>Bacteria</taxon>
        <taxon>Pseudomonadati</taxon>
        <taxon>Bacteroidota</taxon>
        <taxon>Cytophagia</taxon>
        <taxon>Cytophagales</taxon>
        <taxon>Hymenobacteraceae</taxon>
        <taxon>Hymenobacter</taxon>
    </lineage>
</organism>
<evidence type="ECO:0008006" key="3">
    <source>
        <dbReference type="Google" id="ProtNLM"/>
    </source>
</evidence>
<protein>
    <recommendedName>
        <fullName evidence="3">STAS domain-containing protein</fullName>
    </recommendedName>
</protein>